<dbReference type="SUPFAM" id="SSF53822">
    <property type="entry name" value="Periplasmic binding protein-like I"/>
    <property type="match status" value="1"/>
</dbReference>
<dbReference type="RefSeq" id="WP_078981339.1">
    <property type="nucleotide sequence ID" value="NZ_MWQN01000003.1"/>
</dbReference>
<dbReference type="Pfam" id="PF13458">
    <property type="entry name" value="Peripla_BP_6"/>
    <property type="match status" value="1"/>
</dbReference>
<feature type="domain" description="Leucine-binding protein" evidence="4">
    <location>
        <begin position="40"/>
        <end position="377"/>
    </location>
</feature>
<accession>A0A1T3NNG3</accession>
<reference evidence="5 6" key="1">
    <citation type="submission" date="2017-03" db="EMBL/GenBank/DDBJ databases">
        <title>Draft genome sequence of Streptomyces scabrisporus NF3, endophyte isolated from Amphipterygium adstringens.</title>
        <authorList>
            <person name="Vazquez M."/>
            <person name="Ceapa C.D."/>
            <person name="Rodriguez Luna D."/>
            <person name="Sanchez Esquivel S."/>
        </authorList>
    </citation>
    <scope>NUCLEOTIDE SEQUENCE [LARGE SCALE GENOMIC DNA]</scope>
    <source>
        <strain evidence="5 6">NF3</strain>
    </source>
</reference>
<evidence type="ECO:0000256" key="3">
    <source>
        <dbReference type="SAM" id="SignalP"/>
    </source>
</evidence>
<dbReference type="PROSITE" id="PS51257">
    <property type="entry name" value="PROKAR_LIPOPROTEIN"/>
    <property type="match status" value="1"/>
</dbReference>
<feature type="signal peptide" evidence="3">
    <location>
        <begin position="1"/>
        <end position="26"/>
    </location>
</feature>
<feature type="chain" id="PRO_5012865862" description="Leucine-binding protein domain-containing protein" evidence="3">
    <location>
        <begin position="27"/>
        <end position="392"/>
    </location>
</feature>
<evidence type="ECO:0000259" key="4">
    <source>
        <dbReference type="Pfam" id="PF13458"/>
    </source>
</evidence>
<dbReference type="STRING" id="159449.B4N89_39385"/>
<comment type="caution">
    <text evidence="5">The sequence shown here is derived from an EMBL/GenBank/DDBJ whole genome shotgun (WGS) entry which is preliminary data.</text>
</comment>
<sequence>MKRSLVRRPAAAVLALAFTLAATACAADDGSDGGSTKGAIKVGSINGITGLFQTPEVPQAVKAVFDEVNAAGGINGRKLELISKDDAMNPQRSTENEVELVQSKGVVALVGSSSAVDCGVNRAAYKTAKIVSIPAVGVDPACFNSPDIAPVNPGPFKLLTAMLYYASETLHHDKVCLYYTTLPGSGGGISDAIKEWETLTGKQLAAKDTAVGEGDPTPHLIAAKQAGCQAVLYNAQVGPWFAQAQTQGMQNVDFIMGANSYTDANAKLVPSGMRAYVGTEWQPYTDTTLPGNGRWAELMDKRGIQRTAFSQGAVMAADVFVQVLKGMKGDITRKTVTEAFKKMSPIEYPMVGSPWVFGPGDKHNPVQGSRFVKAVDGKWQVLPEGFIVPGKK</sequence>
<dbReference type="InterPro" id="IPR028081">
    <property type="entry name" value="Leu-bd"/>
</dbReference>
<evidence type="ECO:0000256" key="1">
    <source>
        <dbReference type="ARBA" id="ARBA00010062"/>
    </source>
</evidence>
<dbReference type="InterPro" id="IPR028082">
    <property type="entry name" value="Peripla_BP_I"/>
</dbReference>
<evidence type="ECO:0000313" key="5">
    <source>
        <dbReference type="EMBL" id="OPC78245.1"/>
    </source>
</evidence>
<dbReference type="Proteomes" id="UP000190037">
    <property type="component" value="Unassembled WGS sequence"/>
</dbReference>
<dbReference type="PANTHER" id="PTHR47235">
    <property type="entry name" value="BLR6548 PROTEIN"/>
    <property type="match status" value="1"/>
</dbReference>
<keyword evidence="2 3" id="KW-0732">Signal</keyword>
<comment type="similarity">
    <text evidence="1">Belongs to the leucine-binding protein family.</text>
</comment>
<evidence type="ECO:0000313" key="6">
    <source>
        <dbReference type="Proteomes" id="UP000190037"/>
    </source>
</evidence>
<name>A0A1T3NNG3_9ACTN</name>
<dbReference type="EMBL" id="MWQN01000003">
    <property type="protein sequence ID" value="OPC78245.1"/>
    <property type="molecule type" value="Genomic_DNA"/>
</dbReference>
<dbReference type="OrthoDB" id="26870at2"/>
<dbReference type="PANTHER" id="PTHR47235:SF1">
    <property type="entry name" value="BLR6548 PROTEIN"/>
    <property type="match status" value="1"/>
</dbReference>
<keyword evidence="6" id="KW-1185">Reference proteome</keyword>
<protein>
    <recommendedName>
        <fullName evidence="4">Leucine-binding protein domain-containing protein</fullName>
    </recommendedName>
</protein>
<dbReference type="Gene3D" id="3.40.50.2300">
    <property type="match status" value="2"/>
</dbReference>
<proteinExistence type="inferred from homology"/>
<dbReference type="AlphaFoldDB" id="A0A1T3NNG3"/>
<evidence type="ECO:0000256" key="2">
    <source>
        <dbReference type="ARBA" id="ARBA00022729"/>
    </source>
</evidence>
<organism evidence="5 6">
    <name type="scientific">Embleya scabrispora</name>
    <dbReference type="NCBI Taxonomy" id="159449"/>
    <lineage>
        <taxon>Bacteria</taxon>
        <taxon>Bacillati</taxon>
        <taxon>Actinomycetota</taxon>
        <taxon>Actinomycetes</taxon>
        <taxon>Kitasatosporales</taxon>
        <taxon>Streptomycetaceae</taxon>
        <taxon>Embleya</taxon>
    </lineage>
</organism>
<gene>
    <name evidence="5" type="ORF">B4N89_39385</name>
</gene>